<dbReference type="PANTHER" id="PTHR12993:SF11">
    <property type="entry name" value="N-ACETYLGLUCOSAMINYL-PHOSPHATIDYLINOSITOL DE-N-ACETYLASE"/>
    <property type="match status" value="1"/>
</dbReference>
<evidence type="ECO:0000313" key="3">
    <source>
        <dbReference type="Proteomes" id="UP000656804"/>
    </source>
</evidence>
<dbReference type="InterPro" id="IPR003737">
    <property type="entry name" value="GlcNAc_PI_deacetylase-related"/>
</dbReference>
<dbReference type="Gene3D" id="3.40.50.10320">
    <property type="entry name" value="LmbE-like"/>
    <property type="match status" value="1"/>
</dbReference>
<proteinExistence type="predicted"/>
<name>A0A930Y9X9_9ACTN</name>
<sequence>MSRRVAPASLLPGSPGTVVAVHAHPDDEALWTGGTLAGLAAAGHRVVLVMATDGALGLADDGLRADLGRRRLAELQRSATVLGVDRVHRLGYADSGSGTPCDGGFATEPTDQVGARLAALLAREDADVVLSYDAAGGYGHPDHVAVHRAVRAALSLLDSPPRLLEATVDRSLVLPVSRVLRSAGRLLSVPEMPDLSHCFTPRGQITARVDVRPHLGAKIAAIEAHASQATGGPRTASLLTSLPCPLRSLVLGTEWFHEPVLTRHEVSADPSRSFS</sequence>
<dbReference type="Pfam" id="PF02585">
    <property type="entry name" value="PIG-L"/>
    <property type="match status" value="1"/>
</dbReference>
<comment type="caution">
    <text evidence="2">The sequence shown here is derived from an EMBL/GenBank/DDBJ whole genome shotgun (WGS) entry which is preliminary data.</text>
</comment>
<dbReference type="GO" id="GO:0016811">
    <property type="term" value="F:hydrolase activity, acting on carbon-nitrogen (but not peptide) bonds, in linear amides"/>
    <property type="evidence" value="ECO:0007669"/>
    <property type="project" value="TreeGrafter"/>
</dbReference>
<evidence type="ECO:0000313" key="2">
    <source>
        <dbReference type="EMBL" id="MBF4160838.1"/>
    </source>
</evidence>
<protein>
    <submittedName>
        <fullName evidence="2">PIG-L family deacetylase</fullName>
    </submittedName>
</protein>
<evidence type="ECO:0000256" key="1">
    <source>
        <dbReference type="ARBA" id="ARBA00022833"/>
    </source>
</evidence>
<dbReference type="SUPFAM" id="SSF102588">
    <property type="entry name" value="LmbE-like"/>
    <property type="match status" value="1"/>
</dbReference>
<gene>
    <name evidence="2" type="ORF">ISG29_03995</name>
</gene>
<dbReference type="EMBL" id="JADIVZ010000001">
    <property type="protein sequence ID" value="MBF4160838.1"/>
    <property type="molecule type" value="Genomic_DNA"/>
</dbReference>
<dbReference type="PANTHER" id="PTHR12993">
    <property type="entry name" value="N-ACETYLGLUCOSAMINYL-PHOSPHATIDYLINOSITOL DE-N-ACETYLASE-RELATED"/>
    <property type="match status" value="1"/>
</dbReference>
<keyword evidence="3" id="KW-1185">Reference proteome</keyword>
<dbReference type="RefSeq" id="WP_194502010.1">
    <property type="nucleotide sequence ID" value="NZ_JADIVZ010000001.1"/>
</dbReference>
<accession>A0A930Y9X9</accession>
<reference evidence="2" key="1">
    <citation type="submission" date="2020-11" db="EMBL/GenBank/DDBJ databases">
        <title>Nocardioides sp. CBS4Y-1, whole genome shotgun sequence.</title>
        <authorList>
            <person name="Tuo L."/>
        </authorList>
    </citation>
    <scope>NUCLEOTIDE SEQUENCE</scope>
    <source>
        <strain evidence="2">CBS4Y-1</strain>
    </source>
</reference>
<organism evidence="2 3">
    <name type="scientific">Nocardioides acrostichi</name>
    <dbReference type="NCBI Taxonomy" id="2784339"/>
    <lineage>
        <taxon>Bacteria</taxon>
        <taxon>Bacillati</taxon>
        <taxon>Actinomycetota</taxon>
        <taxon>Actinomycetes</taxon>
        <taxon>Propionibacteriales</taxon>
        <taxon>Nocardioidaceae</taxon>
        <taxon>Nocardioides</taxon>
    </lineage>
</organism>
<keyword evidence="1" id="KW-0862">Zinc</keyword>
<dbReference type="InterPro" id="IPR024078">
    <property type="entry name" value="LmbE-like_dom_sf"/>
</dbReference>
<dbReference type="GO" id="GO:0016137">
    <property type="term" value="P:glycoside metabolic process"/>
    <property type="evidence" value="ECO:0007669"/>
    <property type="project" value="UniProtKB-ARBA"/>
</dbReference>
<dbReference type="Proteomes" id="UP000656804">
    <property type="component" value="Unassembled WGS sequence"/>
</dbReference>
<dbReference type="AlphaFoldDB" id="A0A930Y9X9"/>